<evidence type="ECO:0000313" key="1">
    <source>
        <dbReference type="EMBL" id="KAI9897601.1"/>
    </source>
</evidence>
<accession>A0ACC0UVA8</accession>
<keyword evidence="2" id="KW-1185">Reference proteome</keyword>
<evidence type="ECO:0000313" key="2">
    <source>
        <dbReference type="Proteomes" id="UP001163324"/>
    </source>
</evidence>
<gene>
    <name evidence="1" type="ORF">N3K66_007457</name>
</gene>
<comment type="caution">
    <text evidence="1">The sequence shown here is derived from an EMBL/GenBank/DDBJ whole genome shotgun (WGS) entry which is preliminary data.</text>
</comment>
<sequence>MIIFKDILTGDEMISDSYDLKEVKGAVYEVDCAMITEAGVTVDTGANASAEEAEEALEDGAALVNNVVNSFRLQSTTFDKKSYLTYLKGYMKAVKSKLQDLGKPTEYITEFEKNAQGFVKEVLLPNFKDFEFYTGESQDPDGMVALLNYREDGVTPYITIWKHGLQEMKV</sequence>
<dbReference type="EMBL" id="CM047946">
    <property type="protein sequence ID" value="KAI9897601.1"/>
    <property type="molecule type" value="Genomic_DNA"/>
</dbReference>
<protein>
    <submittedName>
        <fullName evidence="1">Uncharacterized protein</fullName>
    </submittedName>
</protein>
<proteinExistence type="predicted"/>
<dbReference type="Proteomes" id="UP001163324">
    <property type="component" value="Chromosome 7"/>
</dbReference>
<reference evidence="1" key="1">
    <citation type="submission" date="2022-10" db="EMBL/GenBank/DDBJ databases">
        <title>Complete Genome of Trichothecium roseum strain YXFP-22015, a Plant Pathogen Isolated from Citrus.</title>
        <authorList>
            <person name="Wang Y."/>
            <person name="Zhu L."/>
        </authorList>
    </citation>
    <scope>NUCLEOTIDE SEQUENCE</scope>
    <source>
        <strain evidence="1">YXFP-22015</strain>
    </source>
</reference>
<name>A0ACC0UVA8_9HYPO</name>
<organism evidence="1 2">
    <name type="scientific">Trichothecium roseum</name>
    <dbReference type="NCBI Taxonomy" id="47278"/>
    <lineage>
        <taxon>Eukaryota</taxon>
        <taxon>Fungi</taxon>
        <taxon>Dikarya</taxon>
        <taxon>Ascomycota</taxon>
        <taxon>Pezizomycotina</taxon>
        <taxon>Sordariomycetes</taxon>
        <taxon>Hypocreomycetidae</taxon>
        <taxon>Hypocreales</taxon>
        <taxon>Hypocreales incertae sedis</taxon>
        <taxon>Trichothecium</taxon>
    </lineage>
</organism>